<evidence type="ECO:0000259" key="9">
    <source>
        <dbReference type="PROSITE" id="PS50850"/>
    </source>
</evidence>
<dbReference type="CDD" id="cd17503">
    <property type="entry name" value="MFS_LmrB_MDR_like"/>
    <property type="match status" value="1"/>
</dbReference>
<keyword evidence="7 8" id="KW-0472">Membrane</keyword>
<feature type="transmembrane region" description="Helical" evidence="8">
    <location>
        <begin position="181"/>
        <end position="201"/>
    </location>
</feature>
<dbReference type="STRING" id="40578.Xbed_00300"/>
<dbReference type="InterPro" id="IPR011701">
    <property type="entry name" value="MFS"/>
</dbReference>
<dbReference type="GO" id="GO:0022857">
    <property type="term" value="F:transmembrane transporter activity"/>
    <property type="evidence" value="ECO:0007669"/>
    <property type="project" value="InterPro"/>
</dbReference>
<proteinExistence type="inferred from homology"/>
<evidence type="ECO:0000256" key="1">
    <source>
        <dbReference type="ARBA" id="ARBA00004651"/>
    </source>
</evidence>
<evidence type="ECO:0000256" key="7">
    <source>
        <dbReference type="ARBA" id="ARBA00023136"/>
    </source>
</evidence>
<dbReference type="PROSITE" id="PS50850">
    <property type="entry name" value="MFS"/>
    <property type="match status" value="1"/>
</dbReference>
<feature type="transmembrane region" description="Helical" evidence="8">
    <location>
        <begin position="285"/>
        <end position="306"/>
    </location>
</feature>
<dbReference type="AlphaFoldDB" id="A0A1Y2SUB1"/>
<evidence type="ECO:0000256" key="8">
    <source>
        <dbReference type="SAM" id="Phobius"/>
    </source>
</evidence>
<feature type="transmembrane region" description="Helical" evidence="8">
    <location>
        <begin position="504"/>
        <end position="522"/>
    </location>
</feature>
<dbReference type="InterPro" id="IPR036259">
    <property type="entry name" value="MFS_trans_sf"/>
</dbReference>
<evidence type="ECO:0000313" key="11">
    <source>
        <dbReference type="Proteomes" id="UP000194204"/>
    </source>
</evidence>
<dbReference type="NCBIfam" id="TIGR00711">
    <property type="entry name" value="efflux_EmrB"/>
    <property type="match status" value="1"/>
</dbReference>
<accession>A0A1Y2SUB1</accession>
<feature type="transmembrane region" description="Helical" evidence="8">
    <location>
        <begin position="120"/>
        <end position="142"/>
    </location>
</feature>
<dbReference type="RefSeq" id="WP_086111181.1">
    <property type="nucleotide sequence ID" value="NZ_CAWNHF010000112.1"/>
</dbReference>
<comment type="similarity">
    <text evidence="2">Belongs to the major facilitator superfamily. EmrB family.</text>
</comment>
<evidence type="ECO:0000256" key="6">
    <source>
        <dbReference type="ARBA" id="ARBA00022989"/>
    </source>
</evidence>
<feature type="transmembrane region" description="Helical" evidence="8">
    <location>
        <begin position="154"/>
        <end position="175"/>
    </location>
</feature>
<dbReference type="Proteomes" id="UP000194204">
    <property type="component" value="Unassembled WGS sequence"/>
</dbReference>
<evidence type="ECO:0000256" key="2">
    <source>
        <dbReference type="ARBA" id="ARBA00008537"/>
    </source>
</evidence>
<evidence type="ECO:0000256" key="3">
    <source>
        <dbReference type="ARBA" id="ARBA00022448"/>
    </source>
</evidence>
<dbReference type="InterPro" id="IPR004638">
    <property type="entry name" value="EmrB-like"/>
</dbReference>
<feature type="domain" description="Major facilitator superfamily (MFS) profile" evidence="9">
    <location>
        <begin position="29"/>
        <end position="527"/>
    </location>
</feature>
<keyword evidence="5 8" id="KW-0812">Transmembrane</keyword>
<dbReference type="SUPFAM" id="SSF103473">
    <property type="entry name" value="MFS general substrate transporter"/>
    <property type="match status" value="1"/>
</dbReference>
<feature type="transmembrane region" description="Helical" evidence="8">
    <location>
        <begin position="350"/>
        <end position="368"/>
    </location>
</feature>
<gene>
    <name evidence="10" type="ORF">Xbed_00300</name>
</gene>
<comment type="subcellular location">
    <subcellularLocation>
        <location evidence="1">Cell membrane</location>
        <topology evidence="1">Multi-pass membrane protein</topology>
    </subcellularLocation>
</comment>
<reference evidence="10 11" key="1">
    <citation type="submission" date="2017-01" db="EMBL/GenBank/DDBJ databases">
        <title>Deconstructing symbiosis and pathogenesis requirements using a combined genomic-metabolomic approach.</title>
        <authorList>
            <person name="Tobias N.J."/>
            <person name="Wolff H."/>
            <person name="Djahanschiri B."/>
            <person name="Ebersberger I."/>
            <person name="Bode H.B."/>
        </authorList>
    </citation>
    <scope>NUCLEOTIDE SEQUENCE [LARGE SCALE GENOMIC DNA]</scope>
    <source>
        <strain evidence="10 11">DSM 4764</strain>
    </source>
</reference>
<feature type="transmembrane region" description="Helical" evidence="8">
    <location>
        <begin position="318"/>
        <end position="338"/>
    </location>
</feature>
<dbReference type="EMBL" id="MUBK01000002">
    <property type="protein sequence ID" value="OTA21554.1"/>
    <property type="molecule type" value="Genomic_DNA"/>
</dbReference>
<name>A0A1Y2SUB1_9GAMM</name>
<keyword evidence="11" id="KW-1185">Reference proteome</keyword>
<evidence type="ECO:0000256" key="4">
    <source>
        <dbReference type="ARBA" id="ARBA00022475"/>
    </source>
</evidence>
<keyword evidence="4" id="KW-1003">Cell membrane</keyword>
<keyword evidence="3" id="KW-0813">Transport</keyword>
<dbReference type="Pfam" id="PF07690">
    <property type="entry name" value="MFS_1"/>
    <property type="match status" value="1"/>
</dbReference>
<dbReference type="Gene3D" id="1.20.1250.20">
    <property type="entry name" value="MFS general substrate transporter like domains"/>
    <property type="match status" value="1"/>
</dbReference>
<dbReference type="GO" id="GO:0005886">
    <property type="term" value="C:plasma membrane"/>
    <property type="evidence" value="ECO:0007669"/>
    <property type="project" value="UniProtKB-SubCell"/>
</dbReference>
<organism evidence="10 11">
    <name type="scientific">Xenorhabdus beddingii</name>
    <dbReference type="NCBI Taxonomy" id="40578"/>
    <lineage>
        <taxon>Bacteria</taxon>
        <taxon>Pseudomonadati</taxon>
        <taxon>Pseudomonadota</taxon>
        <taxon>Gammaproteobacteria</taxon>
        <taxon>Enterobacterales</taxon>
        <taxon>Morganellaceae</taxon>
        <taxon>Xenorhabdus</taxon>
    </lineage>
</organism>
<dbReference type="OrthoDB" id="9812221at2"/>
<feature type="transmembrane region" description="Helical" evidence="8">
    <location>
        <begin position="95"/>
        <end position="114"/>
    </location>
</feature>
<sequence>MSTTEQTVTLSIEGNHKENSGVSFRSWCAVIGGLLGGFIAILDIQITNSSMKIIQGALSATLDDSSWLITSYFTAEIISIPLCGWLAKAFGTSRYALWCIGSFLASSILCSFSWDLNSMIVFRALQGFGGGALIPLCFRLIIEVLPREKHPLGMSLFSIVGTFAPAIGPSLGGWLTDTFSWHAIFYINIVPAVFACGLINYGMKCPPIRWQVILDGDFIGILTAMLWLGSLEVVLEEGRSLHWLDSNLICSLIVISVVAFLGFVYDQLVHPSPLINIRMFRNAAFSYACIMFFMLGVAIYGTLFMVPYYLTAVHNYDALQIGNVLIWMGLPQLAILPFIPKLLKIFNLKYMIFIGFAGLAISSFMNGHMDSNFAGQQMKLSLLIRALGQPFIMVPLAMIATRNVQSKDNASSAILINITRSVGGSMGTAILSSRYVNHTWMLVAQIKSTIAAGSDAFNRYVDSAKTLLIHHGGSLNSLNIRQTAYAMLTNNIKMQAQIIAFNDIFYVMGGMMLTTAIMVLFATKNFRLFQPSQEKQ</sequence>
<evidence type="ECO:0000256" key="5">
    <source>
        <dbReference type="ARBA" id="ARBA00022692"/>
    </source>
</evidence>
<feature type="transmembrane region" description="Helical" evidence="8">
    <location>
        <begin position="246"/>
        <end position="265"/>
    </location>
</feature>
<feature type="transmembrane region" description="Helical" evidence="8">
    <location>
        <begin position="24"/>
        <end position="42"/>
    </location>
</feature>
<evidence type="ECO:0000313" key="10">
    <source>
        <dbReference type="EMBL" id="OTA21554.1"/>
    </source>
</evidence>
<protein>
    <submittedName>
        <fullName evidence="10">Multidrug efflux system protein</fullName>
    </submittedName>
</protein>
<comment type="caution">
    <text evidence="10">The sequence shown here is derived from an EMBL/GenBank/DDBJ whole genome shotgun (WGS) entry which is preliminary data.</text>
</comment>
<dbReference type="PANTHER" id="PTHR42718:SF9">
    <property type="entry name" value="MAJOR FACILITATOR SUPERFAMILY MULTIDRUG TRANSPORTER MFSC"/>
    <property type="match status" value="1"/>
</dbReference>
<keyword evidence="6 8" id="KW-1133">Transmembrane helix</keyword>
<dbReference type="InterPro" id="IPR020846">
    <property type="entry name" value="MFS_dom"/>
</dbReference>
<dbReference type="PANTHER" id="PTHR42718">
    <property type="entry name" value="MAJOR FACILITATOR SUPERFAMILY MULTIDRUG TRANSPORTER MFSC"/>
    <property type="match status" value="1"/>
</dbReference>
<feature type="transmembrane region" description="Helical" evidence="8">
    <location>
        <begin position="380"/>
        <end position="400"/>
    </location>
</feature>
<feature type="transmembrane region" description="Helical" evidence="8">
    <location>
        <begin position="213"/>
        <end position="234"/>
    </location>
</feature>
<dbReference type="Gene3D" id="1.20.1720.10">
    <property type="entry name" value="Multidrug resistance protein D"/>
    <property type="match status" value="1"/>
</dbReference>